<keyword evidence="3" id="KW-0964">Secreted</keyword>
<dbReference type="GO" id="GO:0030145">
    <property type="term" value="F:manganese ion binding"/>
    <property type="evidence" value="ECO:0007669"/>
    <property type="project" value="InterPro"/>
</dbReference>
<evidence type="ECO:0000259" key="7">
    <source>
        <dbReference type="SMART" id="SM00835"/>
    </source>
</evidence>
<dbReference type="InterPro" id="IPR014710">
    <property type="entry name" value="RmlC-like_jellyroll"/>
</dbReference>
<evidence type="ECO:0000256" key="3">
    <source>
        <dbReference type="ARBA" id="ARBA00022525"/>
    </source>
</evidence>
<evidence type="ECO:0000313" key="8">
    <source>
        <dbReference type="EMBL" id="KAK5954227.1"/>
    </source>
</evidence>
<dbReference type="SMART" id="SM00835">
    <property type="entry name" value="Cupin_1"/>
    <property type="match status" value="1"/>
</dbReference>
<comment type="similarity">
    <text evidence="2">Belongs to the germin family.</text>
</comment>
<evidence type="ECO:0000256" key="4">
    <source>
        <dbReference type="ARBA" id="ARBA00022723"/>
    </source>
</evidence>
<feature type="signal peptide" evidence="6">
    <location>
        <begin position="1"/>
        <end position="17"/>
    </location>
</feature>
<dbReference type="SUPFAM" id="SSF51182">
    <property type="entry name" value="RmlC-like cupins"/>
    <property type="match status" value="1"/>
</dbReference>
<feature type="chain" id="PRO_5042988875" description="Cupin type-1 domain-containing protein" evidence="6">
    <location>
        <begin position="18"/>
        <end position="262"/>
    </location>
</feature>
<dbReference type="PANTHER" id="PTHR31238">
    <property type="entry name" value="GERMIN-LIKE PROTEIN SUBFAMILY 3 MEMBER 3"/>
    <property type="match status" value="1"/>
</dbReference>
<dbReference type="AlphaFoldDB" id="A0AAN8I4L4"/>
<accession>A0AAN8I4L4</accession>
<keyword evidence="6" id="KW-0732">Signal</keyword>
<dbReference type="InterPro" id="IPR006045">
    <property type="entry name" value="Cupin_1"/>
</dbReference>
<dbReference type="InterPro" id="IPR011051">
    <property type="entry name" value="RmlC_Cupin_sf"/>
</dbReference>
<dbReference type="Gene3D" id="2.60.120.10">
    <property type="entry name" value="Jelly Rolls"/>
    <property type="match status" value="1"/>
</dbReference>
<dbReference type="Pfam" id="PF00190">
    <property type="entry name" value="Cupin_1"/>
    <property type="match status" value="1"/>
</dbReference>
<comment type="caution">
    <text evidence="8">The sequence shown here is derived from an EMBL/GenBank/DDBJ whole genome shotgun (WGS) entry which is preliminary data.</text>
</comment>
<evidence type="ECO:0000256" key="2">
    <source>
        <dbReference type="ARBA" id="ARBA00007456"/>
    </source>
</evidence>
<gene>
    <name evidence="8" type="ORF">OHC33_004800</name>
</gene>
<proteinExistence type="inferred from homology"/>
<dbReference type="InterPro" id="IPR001929">
    <property type="entry name" value="Germin"/>
</dbReference>
<dbReference type="PRINTS" id="PR00325">
    <property type="entry name" value="GERMIN"/>
</dbReference>
<feature type="domain" description="Cupin type-1" evidence="7">
    <location>
        <begin position="85"/>
        <end position="233"/>
    </location>
</feature>
<dbReference type="CDD" id="cd02241">
    <property type="entry name" value="cupin_OxOx"/>
    <property type="match status" value="1"/>
</dbReference>
<reference evidence="8 9" key="1">
    <citation type="submission" date="2022-12" db="EMBL/GenBank/DDBJ databases">
        <title>Genomic features and morphological characterization of a novel Knufia sp. strain isolated from spacecraft assembly facility.</title>
        <authorList>
            <person name="Teixeira M."/>
            <person name="Chander A.M."/>
            <person name="Stajich J.E."/>
            <person name="Venkateswaran K."/>
        </authorList>
    </citation>
    <scope>NUCLEOTIDE SEQUENCE [LARGE SCALE GENOMIC DNA]</scope>
    <source>
        <strain evidence="8 9">FJI-L2-BK-P2</strain>
    </source>
</reference>
<keyword evidence="9" id="KW-1185">Reference proteome</keyword>
<protein>
    <recommendedName>
        <fullName evidence="7">Cupin type-1 domain-containing protein</fullName>
    </recommendedName>
</protein>
<name>A0AAN8I4L4_9EURO</name>
<dbReference type="EMBL" id="JAKLMC020000009">
    <property type="protein sequence ID" value="KAK5954227.1"/>
    <property type="molecule type" value="Genomic_DNA"/>
</dbReference>
<keyword evidence="5" id="KW-0464">Manganese</keyword>
<dbReference type="GO" id="GO:0005576">
    <property type="term" value="C:extracellular region"/>
    <property type="evidence" value="ECO:0007669"/>
    <property type="project" value="UniProtKB-SubCell"/>
</dbReference>
<evidence type="ECO:0000313" key="9">
    <source>
        <dbReference type="Proteomes" id="UP001316803"/>
    </source>
</evidence>
<evidence type="ECO:0000256" key="1">
    <source>
        <dbReference type="ARBA" id="ARBA00004613"/>
    </source>
</evidence>
<dbReference type="Proteomes" id="UP001316803">
    <property type="component" value="Unassembled WGS sequence"/>
</dbReference>
<organism evidence="8 9">
    <name type="scientific">Knufia fluminis</name>
    <dbReference type="NCBI Taxonomy" id="191047"/>
    <lineage>
        <taxon>Eukaryota</taxon>
        <taxon>Fungi</taxon>
        <taxon>Dikarya</taxon>
        <taxon>Ascomycota</taxon>
        <taxon>Pezizomycotina</taxon>
        <taxon>Eurotiomycetes</taxon>
        <taxon>Chaetothyriomycetidae</taxon>
        <taxon>Chaetothyriales</taxon>
        <taxon>Trichomeriaceae</taxon>
        <taxon>Knufia</taxon>
    </lineage>
</organism>
<comment type="subcellular location">
    <subcellularLocation>
        <location evidence="1">Secreted</location>
    </subcellularLocation>
</comment>
<evidence type="ECO:0000256" key="5">
    <source>
        <dbReference type="ARBA" id="ARBA00023211"/>
    </source>
</evidence>
<sequence>MRTSAIIIGALSAAAYAKPVAQNGPSASAVPTPASSASVLGVPGASPNPTPNSKLVADLLTAPAGSDRVTLLQDAEKNGIADFKFDLNPAANNVTAGAGGVVITADRKRFPALTTLDVAVAGLFYQPCGLNPPHAHRATEVLTVATEGTLLTGFVFDNTASTEISEEISQFQSFAFPEGSMHWQQNQECHPVTAIAAFSNEDPGAITTANRFFKNTKQDVVLAALGFPEQITPENFEQFKNQIPDPFVKGIKQCYDKCGIPY</sequence>
<keyword evidence="4" id="KW-0479">Metal-binding</keyword>
<evidence type="ECO:0000256" key="6">
    <source>
        <dbReference type="SAM" id="SignalP"/>
    </source>
</evidence>